<dbReference type="GO" id="GO:0030214">
    <property type="term" value="P:hyaluronan catabolic process"/>
    <property type="evidence" value="ECO:0007669"/>
    <property type="project" value="TreeGrafter"/>
</dbReference>
<dbReference type="PRINTS" id="PR00846">
    <property type="entry name" value="GLHYDRLASE56"/>
</dbReference>
<evidence type="ECO:0000256" key="5">
    <source>
        <dbReference type="SAM" id="MobiDB-lite"/>
    </source>
</evidence>
<dbReference type="Proteomes" id="UP000694920">
    <property type="component" value="Unplaced"/>
</dbReference>
<feature type="chain" id="PRO_5042503854" description="Hyaluronidase" evidence="6">
    <location>
        <begin position="18"/>
        <end position="521"/>
    </location>
</feature>
<name>A0AAJ7FK14_CEPCN</name>
<dbReference type="GO" id="GO:0004415">
    <property type="term" value="F:hyalurononglucosaminidase activity"/>
    <property type="evidence" value="ECO:0007669"/>
    <property type="project" value="UniProtKB-UniRule"/>
</dbReference>
<keyword evidence="4" id="KW-0326">Glycosidase</keyword>
<keyword evidence="7" id="KW-1185">Reference proteome</keyword>
<gene>
    <name evidence="8" type="primary">LOC107267958</name>
</gene>
<evidence type="ECO:0000256" key="1">
    <source>
        <dbReference type="ARBA" id="ARBA00008871"/>
    </source>
</evidence>
<evidence type="ECO:0000256" key="2">
    <source>
        <dbReference type="ARBA" id="ARBA00023157"/>
    </source>
</evidence>
<keyword evidence="4" id="KW-0378">Hydrolase</keyword>
<dbReference type="GO" id="GO:0006952">
    <property type="term" value="P:defense response"/>
    <property type="evidence" value="ECO:0007669"/>
    <property type="project" value="InterPro"/>
</dbReference>
<sequence length="521" mass="59651">MITLAAIIGTMCACVEASRLFGFNFGSWKNQSNTVLDFNVYWNVPTFMCHQYGMHFEEVSKDYGILQNIKDDFRGDQLAILYDPGIFPALLKDSNGKLVRRNGGVPQEGNLTLHLTLFREHLLEQIPHQDFAGLGILDFESWRPIFRQNWASLAPYRDLSTEIERARHPFWDKKAIEREAVRRFEKSARLFMAETLEAAKILRPSARWAYYAYPYCFNLTPQQNSIRCSPAVIEENDKMSWLFDTQDMLLPSVYLRLNLNSRDRVGLINGRVKEALRISKWMKSRAPVFPYFWYKYQDDRDVYLNGEDVENSMKEIAKLGANGIVVWGSSQDVNSRAKCQKFRDYVKDVLGPVARSVIRPKLENMQETTVIGETSTIEVTAPIKETSGTKETSGPEETSEIEQTPTITETLPIKETSLVSETITTSKSAQKTSHENPPTNSRLTEYNNNLTSNQLQNHLRNKYEPDGVDRNSISEKDRYGNESETEIVIQSKTEKAIEKIILQNADPENDGNEREDAVARP</sequence>
<protein>
    <recommendedName>
        <fullName evidence="4">Hyaluronidase</fullName>
        <ecNumber evidence="4">3.2.1.35</ecNumber>
    </recommendedName>
</protein>
<feature type="region of interest" description="Disordered" evidence="5">
    <location>
        <begin position="384"/>
        <end position="404"/>
    </location>
</feature>
<dbReference type="RefSeq" id="XP_015595676.1">
    <property type="nucleotide sequence ID" value="XM_015740190.2"/>
</dbReference>
<comment type="catalytic activity">
    <reaction evidence="4">
        <text>Random hydrolysis of (1-&gt;4)-linkages between N-acetyl-beta-D-glucosamine and D-glucuronate residues in hyaluronate.</text>
        <dbReference type="EC" id="3.2.1.35"/>
    </reaction>
</comment>
<dbReference type="PANTHER" id="PTHR11769">
    <property type="entry name" value="HYALURONIDASE"/>
    <property type="match status" value="1"/>
</dbReference>
<dbReference type="GO" id="GO:0005975">
    <property type="term" value="P:carbohydrate metabolic process"/>
    <property type="evidence" value="ECO:0007669"/>
    <property type="project" value="InterPro"/>
</dbReference>
<keyword evidence="6" id="KW-0732">Signal</keyword>
<organism evidence="7 8">
    <name type="scientific">Cephus cinctus</name>
    <name type="common">Wheat stem sawfly</name>
    <dbReference type="NCBI Taxonomy" id="211228"/>
    <lineage>
        <taxon>Eukaryota</taxon>
        <taxon>Metazoa</taxon>
        <taxon>Ecdysozoa</taxon>
        <taxon>Arthropoda</taxon>
        <taxon>Hexapoda</taxon>
        <taxon>Insecta</taxon>
        <taxon>Pterygota</taxon>
        <taxon>Neoptera</taxon>
        <taxon>Endopterygota</taxon>
        <taxon>Hymenoptera</taxon>
        <taxon>Cephoidea</taxon>
        <taxon>Cephidae</taxon>
        <taxon>Cephus</taxon>
    </lineage>
</organism>
<dbReference type="PANTHER" id="PTHR11769:SF35">
    <property type="entry name" value="HYALURONIDASE"/>
    <property type="match status" value="1"/>
</dbReference>
<dbReference type="AlphaFoldDB" id="A0AAJ7FK14"/>
<dbReference type="Pfam" id="PF01630">
    <property type="entry name" value="Glyco_hydro_56"/>
    <property type="match status" value="1"/>
</dbReference>
<evidence type="ECO:0000256" key="4">
    <source>
        <dbReference type="RuleBase" id="RU610713"/>
    </source>
</evidence>
<dbReference type="PRINTS" id="PR00847">
    <property type="entry name" value="HYALURONDASE"/>
</dbReference>
<dbReference type="SUPFAM" id="SSF51445">
    <property type="entry name" value="(Trans)glycosidases"/>
    <property type="match status" value="1"/>
</dbReference>
<keyword evidence="2" id="KW-1015">Disulfide bond</keyword>
<dbReference type="InterPro" id="IPR001329">
    <property type="entry name" value="Venom_Hyaluronidase"/>
</dbReference>
<dbReference type="EC" id="3.2.1.35" evidence="4"/>
<dbReference type="KEGG" id="ccin:107267958"/>
<evidence type="ECO:0000256" key="3">
    <source>
        <dbReference type="ARBA" id="ARBA00023180"/>
    </source>
</evidence>
<dbReference type="InterPro" id="IPR018155">
    <property type="entry name" value="Hyaluronidase"/>
</dbReference>
<feature type="signal peptide" evidence="6">
    <location>
        <begin position="1"/>
        <end position="17"/>
    </location>
</feature>
<dbReference type="InterPro" id="IPR013785">
    <property type="entry name" value="Aldolase_TIM"/>
</dbReference>
<feature type="region of interest" description="Disordered" evidence="5">
    <location>
        <begin position="422"/>
        <end position="442"/>
    </location>
</feature>
<feature type="region of interest" description="Disordered" evidence="5">
    <location>
        <begin position="501"/>
        <end position="521"/>
    </location>
</feature>
<evidence type="ECO:0000313" key="8">
    <source>
        <dbReference type="RefSeq" id="XP_015595676.1"/>
    </source>
</evidence>
<feature type="compositionally biased region" description="Polar residues" evidence="5">
    <location>
        <begin position="389"/>
        <end position="404"/>
    </location>
</feature>
<feature type="compositionally biased region" description="Basic and acidic residues" evidence="5">
    <location>
        <begin position="511"/>
        <end position="521"/>
    </location>
</feature>
<dbReference type="InterPro" id="IPR017853">
    <property type="entry name" value="GH"/>
</dbReference>
<accession>A0AAJ7FK14</accession>
<comment type="similarity">
    <text evidence="1 4">Belongs to the glycosyl hydrolase 56 family.</text>
</comment>
<evidence type="ECO:0000313" key="7">
    <source>
        <dbReference type="Proteomes" id="UP000694920"/>
    </source>
</evidence>
<feature type="region of interest" description="Disordered" evidence="5">
    <location>
        <begin position="459"/>
        <end position="485"/>
    </location>
</feature>
<reference evidence="8" key="1">
    <citation type="submission" date="2025-08" db="UniProtKB">
        <authorList>
            <consortium name="RefSeq"/>
        </authorList>
    </citation>
    <scope>IDENTIFICATION</scope>
</reference>
<evidence type="ECO:0000256" key="6">
    <source>
        <dbReference type="SAM" id="SignalP"/>
    </source>
</evidence>
<dbReference type="GeneID" id="107267958"/>
<keyword evidence="3" id="KW-0325">Glycoprotein</keyword>
<proteinExistence type="inferred from homology"/>
<feature type="compositionally biased region" description="Basic and acidic residues" evidence="5">
    <location>
        <begin position="461"/>
        <end position="481"/>
    </location>
</feature>
<dbReference type="Gene3D" id="3.20.20.70">
    <property type="entry name" value="Aldolase class I"/>
    <property type="match status" value="1"/>
</dbReference>